<dbReference type="PANTHER" id="PTHR11533">
    <property type="entry name" value="PROTEASE M1 ZINC METALLOPROTEASE"/>
    <property type="match status" value="1"/>
</dbReference>
<dbReference type="Proteomes" id="UP000838756">
    <property type="component" value="Unassembled WGS sequence"/>
</dbReference>
<dbReference type="AlphaFoldDB" id="A0A8S4QUC2"/>
<evidence type="ECO:0000256" key="1">
    <source>
        <dbReference type="ARBA" id="ARBA00010136"/>
    </source>
</evidence>
<dbReference type="GO" id="GO:0042277">
    <property type="term" value="F:peptide binding"/>
    <property type="evidence" value="ECO:0007669"/>
    <property type="project" value="TreeGrafter"/>
</dbReference>
<accession>A0A8S4QUC2</accession>
<dbReference type="PANTHER" id="PTHR11533:SF301">
    <property type="entry name" value="AMINOPEPTIDASE"/>
    <property type="match status" value="1"/>
</dbReference>
<keyword evidence="4" id="KW-1185">Reference proteome</keyword>
<protein>
    <submittedName>
        <fullName evidence="3">Jg4305 protein</fullName>
    </submittedName>
</protein>
<dbReference type="GO" id="GO:0043171">
    <property type="term" value="P:peptide catabolic process"/>
    <property type="evidence" value="ECO:0007669"/>
    <property type="project" value="TreeGrafter"/>
</dbReference>
<feature type="non-terminal residue" evidence="3">
    <location>
        <position position="1"/>
    </location>
</feature>
<reference evidence="3" key="1">
    <citation type="submission" date="2022-03" db="EMBL/GenBank/DDBJ databases">
        <authorList>
            <person name="Lindestad O."/>
        </authorList>
    </citation>
    <scope>NUCLEOTIDE SEQUENCE</scope>
</reference>
<gene>
    <name evidence="3" type="primary">jg4305</name>
    <name evidence="3" type="ORF">PAEG_LOCUS6220</name>
</gene>
<dbReference type="OrthoDB" id="5852408at2759"/>
<evidence type="ECO:0000313" key="4">
    <source>
        <dbReference type="Proteomes" id="UP000838756"/>
    </source>
</evidence>
<comment type="caution">
    <text evidence="3">The sequence shown here is derived from an EMBL/GenBank/DDBJ whole genome shotgun (WGS) entry which is preliminary data.</text>
</comment>
<evidence type="ECO:0000259" key="2">
    <source>
        <dbReference type="Pfam" id="PF11838"/>
    </source>
</evidence>
<name>A0A8S4QUC2_9NEOP</name>
<dbReference type="GO" id="GO:0005615">
    <property type="term" value="C:extracellular space"/>
    <property type="evidence" value="ECO:0007669"/>
    <property type="project" value="TreeGrafter"/>
</dbReference>
<dbReference type="GO" id="GO:0016020">
    <property type="term" value="C:membrane"/>
    <property type="evidence" value="ECO:0007669"/>
    <property type="project" value="TreeGrafter"/>
</dbReference>
<feature type="domain" description="ERAP1-like C-terminal" evidence="2">
    <location>
        <begin position="1"/>
        <end position="219"/>
    </location>
</feature>
<dbReference type="InterPro" id="IPR050344">
    <property type="entry name" value="Peptidase_M1_aminopeptidases"/>
</dbReference>
<dbReference type="GO" id="GO:0008270">
    <property type="term" value="F:zinc ion binding"/>
    <property type="evidence" value="ECO:0007669"/>
    <property type="project" value="TreeGrafter"/>
</dbReference>
<dbReference type="EMBL" id="CAKXAJ010019498">
    <property type="protein sequence ID" value="CAH2218385.1"/>
    <property type="molecule type" value="Genomic_DNA"/>
</dbReference>
<dbReference type="GO" id="GO:0070006">
    <property type="term" value="F:metalloaminopeptidase activity"/>
    <property type="evidence" value="ECO:0007669"/>
    <property type="project" value="TreeGrafter"/>
</dbReference>
<comment type="similarity">
    <text evidence="1">Belongs to the peptidase M1 family.</text>
</comment>
<sequence>YYRVNYDHGLWERLIGALSDEESREEIHPLNRATLLDDSLILARAGRIDYDIALEIALTTELETEYAVWKAFVRNMEFIRKRLVPFVDNDEHDENIYLRMIRRTIVTMEEEIGFEPDGVEPAMVSLTRGLVMEHACKVGYEPCIAVAVDMFYDPDNEGEVNPNIPPEIRPAVYCTMVREDDDDDVVQALRRHLDELQSRYERLVILESLACSEDAAFIQA</sequence>
<dbReference type="InterPro" id="IPR024571">
    <property type="entry name" value="ERAP1-like_C_dom"/>
</dbReference>
<organism evidence="3 4">
    <name type="scientific">Pararge aegeria aegeria</name>
    <dbReference type="NCBI Taxonomy" id="348720"/>
    <lineage>
        <taxon>Eukaryota</taxon>
        <taxon>Metazoa</taxon>
        <taxon>Ecdysozoa</taxon>
        <taxon>Arthropoda</taxon>
        <taxon>Hexapoda</taxon>
        <taxon>Insecta</taxon>
        <taxon>Pterygota</taxon>
        <taxon>Neoptera</taxon>
        <taxon>Endopterygota</taxon>
        <taxon>Lepidoptera</taxon>
        <taxon>Glossata</taxon>
        <taxon>Ditrysia</taxon>
        <taxon>Papilionoidea</taxon>
        <taxon>Nymphalidae</taxon>
        <taxon>Satyrinae</taxon>
        <taxon>Satyrini</taxon>
        <taxon>Parargina</taxon>
        <taxon>Pararge</taxon>
    </lineage>
</organism>
<dbReference type="Gene3D" id="1.25.50.20">
    <property type="match status" value="1"/>
</dbReference>
<dbReference type="GO" id="GO:0005737">
    <property type="term" value="C:cytoplasm"/>
    <property type="evidence" value="ECO:0007669"/>
    <property type="project" value="TreeGrafter"/>
</dbReference>
<dbReference type="GO" id="GO:0006508">
    <property type="term" value="P:proteolysis"/>
    <property type="evidence" value="ECO:0007669"/>
    <property type="project" value="TreeGrafter"/>
</dbReference>
<proteinExistence type="inferred from homology"/>
<evidence type="ECO:0000313" key="3">
    <source>
        <dbReference type="EMBL" id="CAH2218385.1"/>
    </source>
</evidence>
<dbReference type="Pfam" id="PF11838">
    <property type="entry name" value="ERAP1_C"/>
    <property type="match status" value="1"/>
</dbReference>